<dbReference type="SUPFAM" id="SSF88723">
    <property type="entry name" value="PIN domain-like"/>
    <property type="match status" value="1"/>
</dbReference>
<comment type="function">
    <text evidence="5">Toxic component of a toxin-antitoxin (TA) system. An RNase.</text>
</comment>
<dbReference type="EC" id="3.1.-.-" evidence="5"/>
<keyword evidence="5" id="KW-0460">Magnesium</keyword>
<dbReference type="InterPro" id="IPR022907">
    <property type="entry name" value="VapC_family"/>
</dbReference>
<feature type="binding site" evidence="5">
    <location>
        <position position="4"/>
    </location>
    <ligand>
        <name>Mg(2+)</name>
        <dbReference type="ChEBI" id="CHEBI:18420"/>
    </ligand>
</feature>
<evidence type="ECO:0000256" key="2">
    <source>
        <dbReference type="ARBA" id="ARBA00022722"/>
    </source>
</evidence>
<feature type="domain" description="PIN" evidence="6">
    <location>
        <begin position="1"/>
        <end position="128"/>
    </location>
</feature>
<evidence type="ECO:0000313" key="8">
    <source>
        <dbReference type="Proteomes" id="UP000321258"/>
    </source>
</evidence>
<dbReference type="AlphaFoldDB" id="A0A512ILY4"/>
<dbReference type="Gene3D" id="3.40.50.1010">
    <property type="entry name" value="5'-nuclease"/>
    <property type="match status" value="1"/>
</dbReference>
<dbReference type="InterPro" id="IPR002716">
    <property type="entry name" value="PIN_dom"/>
</dbReference>
<dbReference type="GO" id="GO:0016787">
    <property type="term" value="F:hydrolase activity"/>
    <property type="evidence" value="ECO:0007669"/>
    <property type="project" value="UniProtKB-KW"/>
</dbReference>
<dbReference type="GO" id="GO:0004540">
    <property type="term" value="F:RNA nuclease activity"/>
    <property type="evidence" value="ECO:0007669"/>
    <property type="project" value="InterPro"/>
</dbReference>
<dbReference type="EMBL" id="BJZT01000009">
    <property type="protein sequence ID" value="GEO98733.1"/>
    <property type="molecule type" value="Genomic_DNA"/>
</dbReference>
<organism evidence="7 8">
    <name type="scientific">Methylobacterium haplocladii</name>
    <dbReference type="NCBI Taxonomy" id="1176176"/>
    <lineage>
        <taxon>Bacteria</taxon>
        <taxon>Pseudomonadati</taxon>
        <taxon>Pseudomonadota</taxon>
        <taxon>Alphaproteobacteria</taxon>
        <taxon>Hyphomicrobiales</taxon>
        <taxon>Methylobacteriaceae</taxon>
        <taxon>Methylobacterium</taxon>
    </lineage>
</organism>
<gene>
    <name evidence="7" type="primary">vapC_1</name>
    <name evidence="5" type="synonym">vapC</name>
    <name evidence="7" type="ORF">MHA02_11210</name>
</gene>
<comment type="caution">
    <text evidence="7">The sequence shown here is derived from an EMBL/GenBank/DDBJ whole genome shotgun (WGS) entry which is preliminary data.</text>
</comment>
<dbReference type="Pfam" id="PF01850">
    <property type="entry name" value="PIN"/>
    <property type="match status" value="1"/>
</dbReference>
<dbReference type="OrthoDB" id="32625at2"/>
<keyword evidence="1 5" id="KW-1277">Toxin-antitoxin system</keyword>
<sequence>MFIDASALVAILCAETGYVTLADHLRSSGRPITSAFAIFETVMALSRKNGLSVEDGETEVRRFLVSAGIAIVAIADDESQAALAAHARFGKGRGHPAQLNMGDCFAYACARTHDVPLLFVGDDFPRTDIRLATV</sequence>
<evidence type="ECO:0000259" key="6">
    <source>
        <dbReference type="Pfam" id="PF01850"/>
    </source>
</evidence>
<comment type="cofactor">
    <cofactor evidence="5">
        <name>Mg(2+)</name>
        <dbReference type="ChEBI" id="CHEBI:18420"/>
    </cofactor>
</comment>
<keyword evidence="2 5" id="KW-0540">Nuclease</keyword>
<comment type="similarity">
    <text evidence="5">Belongs to the PINc/VapC protein family.</text>
</comment>
<evidence type="ECO:0000256" key="3">
    <source>
        <dbReference type="ARBA" id="ARBA00022723"/>
    </source>
</evidence>
<keyword evidence="3 5" id="KW-0479">Metal-binding</keyword>
<evidence type="ECO:0000256" key="1">
    <source>
        <dbReference type="ARBA" id="ARBA00022649"/>
    </source>
</evidence>
<proteinExistence type="inferred from homology"/>
<dbReference type="InterPro" id="IPR029060">
    <property type="entry name" value="PIN-like_dom_sf"/>
</dbReference>
<evidence type="ECO:0000313" key="7">
    <source>
        <dbReference type="EMBL" id="GEO98733.1"/>
    </source>
</evidence>
<dbReference type="GO" id="GO:0090729">
    <property type="term" value="F:toxin activity"/>
    <property type="evidence" value="ECO:0007669"/>
    <property type="project" value="UniProtKB-KW"/>
</dbReference>
<keyword evidence="4 5" id="KW-0378">Hydrolase</keyword>
<dbReference type="GO" id="GO:0000287">
    <property type="term" value="F:magnesium ion binding"/>
    <property type="evidence" value="ECO:0007669"/>
    <property type="project" value="UniProtKB-UniRule"/>
</dbReference>
<evidence type="ECO:0000256" key="5">
    <source>
        <dbReference type="HAMAP-Rule" id="MF_00265"/>
    </source>
</evidence>
<reference evidence="7 8" key="1">
    <citation type="submission" date="2019-07" db="EMBL/GenBank/DDBJ databases">
        <title>Whole genome shotgun sequence of Methylobacterium haplocladii NBRC 107714.</title>
        <authorList>
            <person name="Hosoyama A."/>
            <person name="Uohara A."/>
            <person name="Ohji S."/>
            <person name="Ichikawa N."/>
        </authorList>
    </citation>
    <scope>NUCLEOTIDE SEQUENCE [LARGE SCALE GENOMIC DNA]</scope>
    <source>
        <strain evidence="7 8">NBRC 107714</strain>
    </source>
</reference>
<name>A0A512ILY4_9HYPH</name>
<dbReference type="CDD" id="cd09871">
    <property type="entry name" value="PIN_MtVapC28-VapC30-like"/>
    <property type="match status" value="1"/>
</dbReference>
<keyword evidence="8" id="KW-1185">Reference proteome</keyword>
<dbReference type="HAMAP" id="MF_00265">
    <property type="entry name" value="VapC_Nob1"/>
    <property type="match status" value="1"/>
</dbReference>
<accession>A0A512ILY4</accession>
<dbReference type="RefSeq" id="WP_147077423.1">
    <property type="nucleotide sequence ID" value="NZ_BJZT01000009.1"/>
</dbReference>
<protein>
    <recommendedName>
        <fullName evidence="5">Ribonuclease VapC</fullName>
        <shortName evidence="5">RNase VapC</shortName>
        <ecNumber evidence="5">3.1.-.-</ecNumber>
    </recommendedName>
    <alternativeName>
        <fullName evidence="5">Toxin VapC</fullName>
    </alternativeName>
</protein>
<evidence type="ECO:0000256" key="4">
    <source>
        <dbReference type="ARBA" id="ARBA00022801"/>
    </source>
</evidence>
<dbReference type="Proteomes" id="UP000321258">
    <property type="component" value="Unassembled WGS sequence"/>
</dbReference>
<keyword evidence="5" id="KW-0800">Toxin</keyword>
<feature type="binding site" evidence="5">
    <location>
        <position position="103"/>
    </location>
    <ligand>
        <name>Mg(2+)</name>
        <dbReference type="ChEBI" id="CHEBI:18420"/>
    </ligand>
</feature>